<organism evidence="1 2">
    <name type="scientific">Aureimonas phyllosphaerae</name>
    <dbReference type="NCBI Taxonomy" id="1166078"/>
    <lineage>
        <taxon>Bacteria</taxon>
        <taxon>Pseudomonadati</taxon>
        <taxon>Pseudomonadota</taxon>
        <taxon>Alphaproteobacteria</taxon>
        <taxon>Hyphomicrobiales</taxon>
        <taxon>Aurantimonadaceae</taxon>
        <taxon>Aureimonas</taxon>
    </lineage>
</organism>
<accession>A0A7W6FSS0</accession>
<dbReference type="InterPro" id="IPR036215">
    <property type="entry name" value="TM0957-like_sf"/>
</dbReference>
<dbReference type="Proteomes" id="UP000531216">
    <property type="component" value="Unassembled WGS sequence"/>
</dbReference>
<name>A0A7W6FSS0_9HYPH</name>
<comment type="caution">
    <text evidence="1">The sequence shown here is derived from an EMBL/GenBank/DDBJ whole genome shotgun (WGS) entry which is preliminary data.</text>
</comment>
<dbReference type="EMBL" id="JACIDO010000001">
    <property type="protein sequence ID" value="MBB3934263.1"/>
    <property type="molecule type" value="Genomic_DNA"/>
</dbReference>
<dbReference type="Pfam" id="PF10054">
    <property type="entry name" value="DUF2291"/>
    <property type="match status" value="1"/>
</dbReference>
<evidence type="ECO:0000313" key="1">
    <source>
        <dbReference type="EMBL" id="MBB3934263.1"/>
    </source>
</evidence>
<protein>
    <submittedName>
        <fullName evidence="1">Putative lipoprotein</fullName>
    </submittedName>
</protein>
<dbReference type="OrthoDB" id="6631333at2"/>
<dbReference type="SUPFAM" id="SSF141318">
    <property type="entry name" value="TM0957-like"/>
    <property type="match status" value="1"/>
</dbReference>
<sequence>MTLQAERAPRRPTRSRGVVIGTVVALAVVAATAYDTRIVTIGGEHDVQAEVFSPATFGAKAFPEIRASVETRAVDAAQLATELGADKAAATTKYGISGGTGPVFPVKFTGTVGEGKSGLYKIAVAGVPPETTVRVQTGPAINGTDLRDATGTIGFGQFKNQIEYQNAGAAINDQMKKDVLAGIDNAALTGKTVTVTGVFRLVNPKNWLVTPVAMSVQ</sequence>
<keyword evidence="1" id="KW-0449">Lipoprotein</keyword>
<dbReference type="PIRSF" id="PIRSF033535">
    <property type="entry name" value="UCP033535_plp"/>
    <property type="match status" value="1"/>
</dbReference>
<reference evidence="1 2" key="1">
    <citation type="submission" date="2020-08" db="EMBL/GenBank/DDBJ databases">
        <title>Genomic Encyclopedia of Type Strains, Phase IV (KMG-IV): sequencing the most valuable type-strain genomes for metagenomic binning, comparative biology and taxonomic classification.</title>
        <authorList>
            <person name="Goeker M."/>
        </authorList>
    </citation>
    <scope>NUCLEOTIDE SEQUENCE [LARGE SCALE GENOMIC DNA]</scope>
    <source>
        <strain evidence="1 2">DSM 25024</strain>
    </source>
</reference>
<dbReference type="InterPro" id="IPR014582">
    <property type="entry name" value="UCP033535_lipo"/>
</dbReference>
<evidence type="ECO:0000313" key="2">
    <source>
        <dbReference type="Proteomes" id="UP000531216"/>
    </source>
</evidence>
<gene>
    <name evidence="1" type="ORF">GGR05_000374</name>
</gene>
<dbReference type="AlphaFoldDB" id="A0A7W6FSS0"/>
<keyword evidence="2" id="KW-1185">Reference proteome</keyword>
<proteinExistence type="predicted"/>
<dbReference type="RefSeq" id="WP_090958673.1">
    <property type="nucleotide sequence ID" value="NZ_FOOA01000001.1"/>
</dbReference>